<dbReference type="Proteomes" id="UP001221519">
    <property type="component" value="Chromosome"/>
</dbReference>
<dbReference type="EMBL" id="CP118108">
    <property type="protein sequence ID" value="WDI01756.1"/>
    <property type="molecule type" value="Genomic_DNA"/>
</dbReference>
<feature type="compositionally biased region" description="Polar residues" evidence="1">
    <location>
        <begin position="1"/>
        <end position="16"/>
    </location>
</feature>
<dbReference type="AlphaFoldDB" id="A0AAX3N087"/>
<reference evidence="3 6" key="1">
    <citation type="submission" date="2023-02" db="EMBL/GenBank/DDBJ databases">
        <title>Pathogen: clinical or host-associated sample.</title>
        <authorList>
            <person name="Hergert J."/>
            <person name="Casey R."/>
            <person name="Wagner J."/>
            <person name="Young E.L."/>
            <person name="Oakeson K.F."/>
        </authorList>
    </citation>
    <scope>NUCLEOTIDE SEQUENCE</scope>
    <source>
        <strain evidence="4 6">2022CK-00829</strain>
        <strain evidence="3">2022CK-00830</strain>
    </source>
</reference>
<organism evidence="3 5">
    <name type="scientific">Paenibacillus urinalis</name>
    <dbReference type="NCBI Taxonomy" id="521520"/>
    <lineage>
        <taxon>Bacteria</taxon>
        <taxon>Bacillati</taxon>
        <taxon>Bacillota</taxon>
        <taxon>Bacilli</taxon>
        <taxon>Bacillales</taxon>
        <taxon>Paenibacillaceae</taxon>
        <taxon>Paenibacillus</taxon>
    </lineage>
</organism>
<dbReference type="InterPro" id="IPR043723">
    <property type="entry name" value="DUF5665"/>
</dbReference>
<feature type="compositionally biased region" description="Basic and acidic residues" evidence="1">
    <location>
        <begin position="17"/>
        <end position="26"/>
    </location>
</feature>
<gene>
    <name evidence="3" type="ORF">PUW23_21530</name>
    <name evidence="4" type="ORF">PUW25_21420</name>
</gene>
<feature type="transmembrane region" description="Helical" evidence="2">
    <location>
        <begin position="74"/>
        <end position="96"/>
    </location>
</feature>
<evidence type="ECO:0000313" key="5">
    <source>
        <dbReference type="Proteomes" id="UP001220962"/>
    </source>
</evidence>
<sequence length="122" mass="13637">MSSVELKTNRNINSERNTNKEEVNEHPFELRHEVKNLNQRLEGIIQAMESAEFKDILENYTSPKKRILANLTAGIARGLGMSVGTVLVLAILGWVLSLIVDMNLPVIGQYIAELQGYIDASK</sequence>
<protein>
    <submittedName>
        <fullName evidence="3">DUF5665 domain-containing protein</fullName>
    </submittedName>
</protein>
<proteinExistence type="predicted"/>
<dbReference type="Pfam" id="PF18910">
    <property type="entry name" value="DUF5665"/>
    <property type="match status" value="1"/>
</dbReference>
<keyword evidence="2" id="KW-0472">Membrane</keyword>
<keyword evidence="6" id="KW-1185">Reference proteome</keyword>
<keyword evidence="2" id="KW-0812">Transmembrane</keyword>
<dbReference type="RefSeq" id="WP_047913747.1">
    <property type="nucleotide sequence ID" value="NZ_CP118101.1"/>
</dbReference>
<evidence type="ECO:0000256" key="1">
    <source>
        <dbReference type="SAM" id="MobiDB-lite"/>
    </source>
</evidence>
<dbReference type="Proteomes" id="UP001220962">
    <property type="component" value="Chromosome"/>
</dbReference>
<feature type="region of interest" description="Disordered" evidence="1">
    <location>
        <begin position="1"/>
        <end position="26"/>
    </location>
</feature>
<name>A0AAX3N087_9BACL</name>
<evidence type="ECO:0000313" key="3">
    <source>
        <dbReference type="EMBL" id="WDH82027.1"/>
    </source>
</evidence>
<evidence type="ECO:0000313" key="6">
    <source>
        <dbReference type="Proteomes" id="UP001221519"/>
    </source>
</evidence>
<evidence type="ECO:0000256" key="2">
    <source>
        <dbReference type="SAM" id="Phobius"/>
    </source>
</evidence>
<accession>A0AAX3N087</accession>
<dbReference type="EMBL" id="CP118101">
    <property type="protein sequence ID" value="WDH82027.1"/>
    <property type="molecule type" value="Genomic_DNA"/>
</dbReference>
<keyword evidence="2" id="KW-1133">Transmembrane helix</keyword>
<evidence type="ECO:0000313" key="4">
    <source>
        <dbReference type="EMBL" id="WDI01756.1"/>
    </source>
</evidence>